<keyword evidence="2" id="KW-1185">Reference proteome</keyword>
<proteinExistence type="predicted"/>
<reference evidence="2" key="1">
    <citation type="journal article" date="2023" name="Hortic. Res.">
        <title>A chromosome-level phased genome enabling allele-level studies in sweet orange: a case study on citrus Huanglongbing tolerance.</title>
        <authorList>
            <person name="Wu B."/>
            <person name="Yu Q."/>
            <person name="Deng Z."/>
            <person name="Duan Y."/>
            <person name="Luo F."/>
            <person name="Gmitter F. Jr."/>
        </authorList>
    </citation>
    <scope>NUCLEOTIDE SEQUENCE [LARGE SCALE GENOMIC DNA]</scope>
    <source>
        <strain evidence="2">cv. Valencia</strain>
    </source>
</reference>
<protein>
    <submittedName>
        <fullName evidence="1">Uncharacterized protein</fullName>
    </submittedName>
</protein>
<dbReference type="EMBL" id="CM039177">
    <property type="protein sequence ID" value="KAH9697762.1"/>
    <property type="molecule type" value="Genomic_DNA"/>
</dbReference>
<evidence type="ECO:0000313" key="2">
    <source>
        <dbReference type="Proteomes" id="UP000829398"/>
    </source>
</evidence>
<comment type="caution">
    <text evidence="1">The sequence shown here is derived from an EMBL/GenBank/DDBJ whole genome shotgun (WGS) entry which is preliminary data.</text>
</comment>
<dbReference type="Proteomes" id="UP000829398">
    <property type="component" value="Chromosome 8"/>
</dbReference>
<organism evidence="1 2">
    <name type="scientific">Citrus sinensis</name>
    <name type="common">Sweet orange</name>
    <name type="synonym">Citrus aurantium var. sinensis</name>
    <dbReference type="NCBI Taxonomy" id="2711"/>
    <lineage>
        <taxon>Eukaryota</taxon>
        <taxon>Viridiplantae</taxon>
        <taxon>Streptophyta</taxon>
        <taxon>Embryophyta</taxon>
        <taxon>Tracheophyta</taxon>
        <taxon>Spermatophyta</taxon>
        <taxon>Magnoliopsida</taxon>
        <taxon>eudicotyledons</taxon>
        <taxon>Gunneridae</taxon>
        <taxon>Pentapetalae</taxon>
        <taxon>rosids</taxon>
        <taxon>malvids</taxon>
        <taxon>Sapindales</taxon>
        <taxon>Rutaceae</taxon>
        <taxon>Aurantioideae</taxon>
        <taxon>Citrus</taxon>
    </lineage>
</organism>
<accession>A0ACB8IL21</accession>
<sequence length="2168" mass="245576">MNEELTRPFTKEEIKEALFQMCPTKAPGPDGLLAAFFQKHWNFIGEGVTATCLLNDRGNLAPLNHTYIALIPKIKKPREVADYRPISLCNVIYRIIAKCIANRLKKILHDVISPNQSAFIPNRLITYNIIIGYECLHKIRMSKGKKNGLVALKLDISKAYDKVEWNFLEQIMYKLGFEKTWIDLIMNCISTSSFSVLINAAPKGLVKPERGLRQGCPLSPYLFIICAKAFSSMLIQAEKKKHFQGLKFNKELFINHLLFADDSLIFSRAAVEDCKKLKQIFDCYAAASGQIFNFEKSSMLFSGTVSAGQINEIKDIFQLKVVSKHEKYLGLPSMVGRKKVSFFKEIKLRSLSKISGWQSKFFSSGGREVLIKAVAQVVPAFAMSVFRLPTTLCDDMQRAVASFWWGIKKDRKSIHWTKWESLCHAKGRGGLGFRDFACFNQALIAKQSWRIIQNPESLLTKILQARYFKSGDSVKVYKSQWIPRPQTFKPIALATLSVEATVADLIDANHQWKETLIHQHFSKEDAEKIMQIQLPNSPQPDQILWHYDKKGQYSVKSGYQIARKIKHPEESSCSKNNSGQWNVIWAMELPEKIKIFMWRAVKSLLPTAENLWKMRVLQEPICLRCKMKAENIVHAILECKPARQMWKLTPYYAKMNVLINQDLLSMMKELAKSRSKEELQRIIALCWAAWYSRNRSIFENAEQDPHITVAKADATVEAYARVKMGKILAAASNTPEKSSSWLPPPQGFFKANVDAAINEEKREAGLGVVIRDSNGKVIAAAVNRTPFYGNVAQAEAAAVNFGIQTAIEADLLPLTIETDWKEVFDFVFHKQSSRTKIFWNIVEIQKKMNSLNSRAKIQHISRDCNTIAHALATIALDDNNHSVDNVISESSYPLISPYQLYKRPSSFTRSIRTLISTRRPHPKEYIQSSRLDQCSLQATPAEQYVTLEIPSELISNWKREGYTHLHLGGIRLILTLHGRKGLPVTARIAMLDTRFKQYQDAVIGTVLTTLHAGSVLLTFYPNFNISLQDPNLPTTLKVQVQIQGAEQISSAKIATLHHQLVYRLQNHALDLPTPEHHSDTLMVLAESDQIPTIIQIPRQIPRHELIKLMPLEWISNYEQFHNNTAPIQTSESMFERRQDGTVRMTFKPPPSAPQEPPRLSFTYSSMITAVQTAQEDLPITWFNSQGYHVYPAKQNGHFLWDAPGSGMCDPNYPCWDDWEEDDDYATTRKKKPKKKKPPIPCHHCDPKPPSDPPPPPAPLPIYRKELKWIAKHCKSEIPSPLPNPTPIVQPLACMMFSSTSSDYSSSFPPLEPHTDSQRNVVSKPFVPSPITSTGHLEPPKPFESVLNWQTQNARAQNDTLLHLNSKVENISLRTEQIETKVDSITAQMQQIHQNLHSRIGQLDSEDNPLPPPPTPKPKPRPQPRPAPLHPSSLTIPGQPSPSSTPTSPLAPLSVPTQSKDKEPMHQFTAHTVTHSSTTADQTSDSNLAVSDSPTETDTESSASTSDSKKSYADITKILMVQPDPPTQGQTSHTEPYVDIPSEFEDEMHESSATNHPPPTQTNPSSQKSSNGPWFTFDDLPSHKWRDRLTKMSAWIDLQMLRPGATTQSVLREFATRFTGALRDWFDSLGQYHQLQFISESSYPLISPYQLYKRPSSFTRSIRTLISTRRPHPKEYIQSSRLDQCSLQATPAEQYVTLEIPSELISNWKREGYTHLHLGGIRLILTLHGRKGLPVTARIAMLDTRFKQYQDAVIGTVLTTLHAGSVLLTFYPNFNISLQDPNLPTTLKVQVQIQGAEQISSAKIATLHHQLVYRLQNHALDLPTPEHHSDTLMVLAESDQIPTIIQIPRQIPRHELIKLMPLEWISNYEQFHNNTAPIQTSESMFERRQDGTVRMTFKPPPSAPQEPPRLSFTYSSMITAVQTAQEDLPITWFNSQGYHVYPAKQNGHFLWDAPGSGMCDPNYPCWDDWEEDDDYATTRKKKPKKKKPPIPCHHCDPKPPSDPPPPPAPLPIYRKELKWIAKHCKSEIPSPLPNPTPIVQPLACMMFSSTSSDYSSSFPPLEPHTDSQRNVVSKPFVPSPITSTGHLEPPKPFESVLNWQTQNARAQNDTLLHLNSKVENISLRTEQIETKVDSITAQMQQIHQNLHSRIGQLDSELRAMLAHRYNGPE</sequence>
<evidence type="ECO:0000313" key="1">
    <source>
        <dbReference type="EMBL" id="KAH9697762.1"/>
    </source>
</evidence>
<gene>
    <name evidence="1" type="ORF">KPL71_023746</name>
</gene>
<name>A0ACB8IL21_CITSI</name>